<feature type="transmembrane region" description="Helical" evidence="1">
    <location>
        <begin position="44"/>
        <end position="64"/>
    </location>
</feature>
<dbReference type="InterPro" id="IPR026037">
    <property type="entry name" value="PgpA"/>
</dbReference>
<keyword evidence="3" id="KW-0378">Hydrolase</keyword>
<dbReference type="EMBL" id="MTKO01000073">
    <property type="protein sequence ID" value="RWX45738.1"/>
    <property type="molecule type" value="Genomic_DNA"/>
</dbReference>
<feature type="transmembrane region" description="Helical" evidence="1">
    <location>
        <begin position="16"/>
        <end position="37"/>
    </location>
</feature>
<dbReference type="EC" id="3.1.3.27" evidence="3"/>
<dbReference type="CDD" id="cd06971">
    <property type="entry name" value="PgpA"/>
    <property type="match status" value="1"/>
</dbReference>
<keyword evidence="4" id="KW-1185">Reference proteome</keyword>
<gene>
    <name evidence="3" type="ORF">H206_00679</name>
</gene>
<reference evidence="3 4" key="1">
    <citation type="submission" date="2017-01" db="EMBL/GenBank/DDBJ databases">
        <title>The cable genome- insights into the physiology and evolution of filamentous bacteria capable of sulfide oxidation via long distance electron transfer.</title>
        <authorList>
            <person name="Schreiber L."/>
            <person name="Bjerg J.T."/>
            <person name="Boggild A."/>
            <person name="Van De Vossenberg J."/>
            <person name="Meysman F."/>
            <person name="Nielsen L.P."/>
            <person name="Schramm A."/>
            <person name="Kjeldsen K.U."/>
        </authorList>
    </citation>
    <scope>NUCLEOTIDE SEQUENCE [LARGE SCALE GENOMIC DNA]</scope>
    <source>
        <strain evidence="3">MCF</strain>
    </source>
</reference>
<comment type="caution">
    <text evidence="3">The sequence shown here is derived from an EMBL/GenBank/DDBJ whole genome shotgun (WGS) entry which is preliminary data.</text>
</comment>
<accession>A0A3S3QYI8</accession>
<dbReference type="PANTHER" id="PTHR36305">
    <property type="entry name" value="PHOSPHATIDYLGLYCEROPHOSPHATASE A"/>
    <property type="match status" value="1"/>
</dbReference>
<dbReference type="PIRSF" id="PIRSF006162">
    <property type="entry name" value="PgpA"/>
    <property type="match status" value="1"/>
</dbReference>
<name>A0A3S3QYI8_9BACT</name>
<feature type="domain" description="YutG/PgpA" evidence="2">
    <location>
        <begin position="9"/>
        <end position="152"/>
    </location>
</feature>
<protein>
    <submittedName>
        <fullName evidence="3">Phosphatidylglycerophosphatase A</fullName>
        <ecNumber evidence="3">3.1.3.27</ecNumber>
    </submittedName>
</protein>
<proteinExistence type="predicted"/>
<dbReference type="Pfam" id="PF04608">
    <property type="entry name" value="PgpA"/>
    <property type="match status" value="1"/>
</dbReference>
<dbReference type="AlphaFoldDB" id="A0A3S3QYI8"/>
<evidence type="ECO:0000259" key="2">
    <source>
        <dbReference type="Pfam" id="PF04608"/>
    </source>
</evidence>
<dbReference type="GO" id="GO:0006655">
    <property type="term" value="P:phosphatidylglycerol biosynthetic process"/>
    <property type="evidence" value="ECO:0007669"/>
    <property type="project" value="UniProtKB-UniPathway"/>
</dbReference>
<dbReference type="InterPro" id="IPR007686">
    <property type="entry name" value="YutG/PgpA"/>
</dbReference>
<dbReference type="UniPathway" id="UPA00084">
    <property type="reaction ID" value="UER00504"/>
</dbReference>
<dbReference type="InterPro" id="IPR036681">
    <property type="entry name" value="PgpA-like_sf"/>
</dbReference>
<dbReference type="GO" id="GO:0008962">
    <property type="term" value="F:phosphatidylglycerophosphatase activity"/>
    <property type="evidence" value="ECO:0007669"/>
    <property type="project" value="UniProtKB-EC"/>
</dbReference>
<feature type="transmembrane region" description="Helical" evidence="1">
    <location>
        <begin position="131"/>
        <end position="155"/>
    </location>
</feature>
<keyword evidence="1" id="KW-0812">Transmembrane</keyword>
<keyword evidence="1" id="KW-0472">Membrane</keyword>
<keyword evidence="1" id="KW-1133">Transmembrane helix</keyword>
<evidence type="ECO:0000313" key="3">
    <source>
        <dbReference type="EMBL" id="RWX45738.1"/>
    </source>
</evidence>
<dbReference type="Proteomes" id="UP000287853">
    <property type="component" value="Unassembled WGS sequence"/>
</dbReference>
<feature type="transmembrane region" description="Helical" evidence="1">
    <location>
        <begin position="84"/>
        <end position="110"/>
    </location>
</feature>
<organism evidence="3 4">
    <name type="scientific">Candidatus Electrothrix aarhusensis</name>
    <dbReference type="NCBI Taxonomy" id="1859131"/>
    <lineage>
        <taxon>Bacteria</taxon>
        <taxon>Pseudomonadati</taxon>
        <taxon>Thermodesulfobacteriota</taxon>
        <taxon>Desulfobulbia</taxon>
        <taxon>Desulfobulbales</taxon>
        <taxon>Desulfobulbaceae</taxon>
        <taxon>Candidatus Electrothrix</taxon>
    </lineage>
</organism>
<dbReference type="SUPFAM" id="SSF101307">
    <property type="entry name" value="YutG-like"/>
    <property type="match status" value="1"/>
</dbReference>
<evidence type="ECO:0000313" key="4">
    <source>
        <dbReference type="Proteomes" id="UP000287853"/>
    </source>
</evidence>
<evidence type="ECO:0000256" key="1">
    <source>
        <dbReference type="SAM" id="Phobius"/>
    </source>
</evidence>
<dbReference type="PANTHER" id="PTHR36305:SF1">
    <property type="entry name" value="PHOSPHATIDYLGLYCEROPHOSPHATASE A"/>
    <property type="match status" value="1"/>
</dbReference>
<sequence>MNKIKVIAGSSFGLGYLPLIPGTFGALPGLVFYFLLWKFLPEPYVLPGLLVVIALLILLTYLLTPWAIKYWQSEDPSQFVLDEVIGFLCVPVFFPYHDFLKTAIFGFILFRVLDMIKVPPANIVDKKIKGWFGIIFDDVISAGYAALVLYAMAYFKIIF</sequence>